<dbReference type="EMBL" id="ABLK01000278">
    <property type="protein sequence ID" value="EDT38497.1"/>
    <property type="molecule type" value="Genomic_DNA"/>
</dbReference>
<dbReference type="AlphaFoldDB" id="B1TD55"/>
<dbReference type="Proteomes" id="UP000004814">
    <property type="component" value="Unassembled WGS sequence"/>
</dbReference>
<proteinExistence type="predicted"/>
<comment type="caution">
    <text evidence="1">The sequence shown here is derived from an EMBL/GenBank/DDBJ whole genome shotgun (WGS) entry which is preliminary data.</text>
</comment>
<name>B1TD55_9BURK</name>
<evidence type="ECO:0000313" key="2">
    <source>
        <dbReference type="Proteomes" id="UP000004814"/>
    </source>
</evidence>
<gene>
    <name evidence="1" type="ORF">BamMEX5DRAFT_5721</name>
</gene>
<protein>
    <submittedName>
        <fullName evidence="1">Uncharacterized protein</fullName>
    </submittedName>
</protein>
<evidence type="ECO:0000313" key="1">
    <source>
        <dbReference type="EMBL" id="EDT38497.1"/>
    </source>
</evidence>
<reference evidence="1 2" key="1">
    <citation type="submission" date="2008-03" db="EMBL/GenBank/DDBJ databases">
        <title>Sequencing of the draft genome and assembly of Burkholderia ambifaria MEX-5.</title>
        <authorList>
            <consortium name="US DOE Joint Genome Institute (JGI-PGF)"/>
            <person name="Copeland A."/>
            <person name="Lucas S."/>
            <person name="Lapidus A."/>
            <person name="Glavina del Rio T."/>
            <person name="Dalin E."/>
            <person name="Tice H."/>
            <person name="Bruce D."/>
            <person name="Goodwin L."/>
            <person name="Pitluck S."/>
            <person name="Larimer F."/>
            <person name="Land M.L."/>
            <person name="Hauser L."/>
            <person name="Tiedje J."/>
            <person name="Richardson P."/>
        </authorList>
    </citation>
    <scope>NUCLEOTIDE SEQUENCE [LARGE SCALE GENOMIC DNA]</scope>
    <source>
        <strain evidence="1 2">MEX-5</strain>
    </source>
</reference>
<sequence>MEPRKRQLTRIDAKYIDKQLTADWHGETTRLGGFSTRS</sequence>
<accession>B1TD55</accession>
<organism evidence="1 2">
    <name type="scientific">Burkholderia ambifaria MEX-5</name>
    <dbReference type="NCBI Taxonomy" id="396597"/>
    <lineage>
        <taxon>Bacteria</taxon>
        <taxon>Pseudomonadati</taxon>
        <taxon>Pseudomonadota</taxon>
        <taxon>Betaproteobacteria</taxon>
        <taxon>Burkholderiales</taxon>
        <taxon>Burkholderiaceae</taxon>
        <taxon>Burkholderia</taxon>
        <taxon>Burkholderia cepacia complex</taxon>
    </lineage>
</organism>